<dbReference type="Proteomes" id="UP000287687">
    <property type="component" value="Unassembled WGS sequence"/>
</dbReference>
<evidence type="ECO:0000313" key="4">
    <source>
        <dbReference type="Proteomes" id="UP000287687"/>
    </source>
</evidence>
<evidence type="ECO:0000256" key="1">
    <source>
        <dbReference type="SAM" id="MobiDB-lite"/>
    </source>
</evidence>
<feature type="region of interest" description="Disordered" evidence="1">
    <location>
        <begin position="219"/>
        <end position="239"/>
    </location>
</feature>
<dbReference type="PANTHER" id="PTHR37461">
    <property type="entry name" value="ANTI-SIGMA-K FACTOR RSKA"/>
    <property type="match status" value="1"/>
</dbReference>
<dbReference type="EMBL" id="SBIP01000004">
    <property type="protein sequence ID" value="RWX75434.1"/>
    <property type="molecule type" value="Genomic_DNA"/>
</dbReference>
<sequence length="239" mass="25469">MTSSEQNQGGRAQDEILAGEYVLGVLPLEARRRVEQRMVTDRAFARIVNRWQADIAALKDDHVEGLPTQVRLRHRERQPVALKTPVPFQLKGLWNSVSVWRCLALGAVAIAVAALLPNIISAPAPQRQPPRLAELSAAGSQINLLASYERSSGHLRLAPVASGLPEEKALQLWLVATDGRQQSLGMLGRGSNGEIDVPVELQGKLRLGGTLAVSLEPLGGSPTGAPTGPVVASGPVQGF</sequence>
<dbReference type="GO" id="GO:0016989">
    <property type="term" value="F:sigma factor antagonist activity"/>
    <property type="evidence" value="ECO:0007669"/>
    <property type="project" value="TreeGrafter"/>
</dbReference>
<dbReference type="RefSeq" id="WP_128444320.1">
    <property type="nucleotide sequence ID" value="NZ_SBIP01000004.1"/>
</dbReference>
<protein>
    <submittedName>
        <fullName evidence="3">Anti-sigma factor</fullName>
    </submittedName>
</protein>
<evidence type="ECO:0000313" key="3">
    <source>
        <dbReference type="EMBL" id="RWX75434.1"/>
    </source>
</evidence>
<dbReference type="Pfam" id="PF10099">
    <property type="entry name" value="RskA_C"/>
    <property type="match status" value="1"/>
</dbReference>
<proteinExistence type="predicted"/>
<feature type="domain" description="Anti-sigma K factor RskA C-terminal" evidence="2">
    <location>
        <begin position="105"/>
        <end position="230"/>
    </location>
</feature>
<dbReference type="InterPro" id="IPR018764">
    <property type="entry name" value="RskA_C"/>
</dbReference>
<comment type="caution">
    <text evidence="3">The sequence shown here is derived from an EMBL/GenBank/DDBJ whole genome shotgun (WGS) entry which is preliminary data.</text>
</comment>
<dbReference type="PANTHER" id="PTHR37461:SF1">
    <property type="entry name" value="ANTI-SIGMA-K FACTOR RSKA"/>
    <property type="match status" value="1"/>
</dbReference>
<organism evidence="3 4">
    <name type="scientific">Neorhizobium lilium</name>
    <dbReference type="NCBI Taxonomy" id="2503024"/>
    <lineage>
        <taxon>Bacteria</taxon>
        <taxon>Pseudomonadati</taxon>
        <taxon>Pseudomonadota</taxon>
        <taxon>Alphaproteobacteria</taxon>
        <taxon>Hyphomicrobiales</taxon>
        <taxon>Rhizobiaceae</taxon>
        <taxon>Rhizobium/Agrobacterium group</taxon>
        <taxon>Neorhizobium</taxon>
    </lineage>
</organism>
<dbReference type="InterPro" id="IPR051474">
    <property type="entry name" value="Anti-sigma-K/W_factor"/>
</dbReference>
<keyword evidence="4" id="KW-1185">Reference proteome</keyword>
<dbReference type="GO" id="GO:0006417">
    <property type="term" value="P:regulation of translation"/>
    <property type="evidence" value="ECO:0007669"/>
    <property type="project" value="TreeGrafter"/>
</dbReference>
<accession>A0A3S3TUV8</accession>
<evidence type="ECO:0000259" key="2">
    <source>
        <dbReference type="Pfam" id="PF10099"/>
    </source>
</evidence>
<reference evidence="3 4" key="1">
    <citation type="submission" date="2019-01" db="EMBL/GenBank/DDBJ databases">
        <title>The draft genome of Rhizobium sp. 24NR.</title>
        <authorList>
            <person name="Liu L."/>
            <person name="Liang L."/>
            <person name="Shi S."/>
            <person name="Xu L."/>
            <person name="Wang X."/>
            <person name="Li L."/>
            <person name="Zhang X."/>
        </authorList>
    </citation>
    <scope>NUCLEOTIDE SEQUENCE [LARGE SCALE GENOMIC DNA]</scope>
    <source>
        <strain evidence="3 4">24NR</strain>
    </source>
</reference>
<name>A0A3S3TUV8_9HYPH</name>
<dbReference type="AlphaFoldDB" id="A0A3S3TUV8"/>
<dbReference type="OrthoDB" id="9816387at2"/>
<dbReference type="GO" id="GO:0005886">
    <property type="term" value="C:plasma membrane"/>
    <property type="evidence" value="ECO:0007669"/>
    <property type="project" value="InterPro"/>
</dbReference>
<gene>
    <name evidence="3" type="ORF">EPK99_17170</name>
</gene>